<feature type="region of interest" description="Disordered" evidence="5">
    <location>
        <begin position="1057"/>
        <end position="1077"/>
    </location>
</feature>
<dbReference type="GO" id="GO:0004812">
    <property type="term" value="F:aminoacyl-tRNA ligase activity"/>
    <property type="evidence" value="ECO:0007669"/>
    <property type="project" value="InterPro"/>
</dbReference>
<dbReference type="FunFam" id="3.30.420.40:FF:000291">
    <property type="entry name" value="Actin, alpha skeletal muscle"/>
    <property type="match status" value="1"/>
</dbReference>
<dbReference type="PRINTS" id="PR00190">
    <property type="entry name" value="ACTIN"/>
</dbReference>
<dbReference type="Proteomes" id="UP000602905">
    <property type="component" value="Unassembled WGS sequence"/>
</dbReference>
<dbReference type="Pfam" id="PF00022">
    <property type="entry name" value="Actin"/>
    <property type="match status" value="1"/>
</dbReference>
<organism evidence="8 9">
    <name type="scientific">Rhizoctonia solani</name>
    <dbReference type="NCBI Taxonomy" id="456999"/>
    <lineage>
        <taxon>Eukaryota</taxon>
        <taxon>Fungi</taxon>
        <taxon>Dikarya</taxon>
        <taxon>Basidiomycota</taxon>
        <taxon>Agaricomycotina</taxon>
        <taxon>Agaricomycetes</taxon>
        <taxon>Cantharellales</taxon>
        <taxon>Ceratobasidiaceae</taxon>
        <taxon>Rhizoctonia</taxon>
    </lineage>
</organism>
<dbReference type="Pfam" id="PF00557">
    <property type="entry name" value="Peptidase_M24"/>
    <property type="match status" value="1"/>
</dbReference>
<dbReference type="SMART" id="SM01011">
    <property type="entry name" value="AMP_N"/>
    <property type="match status" value="1"/>
</dbReference>
<dbReference type="Gene3D" id="3.90.230.10">
    <property type="entry name" value="Creatinase/methionine aminopeptidase superfamily"/>
    <property type="match status" value="1"/>
</dbReference>
<evidence type="ECO:0000313" key="8">
    <source>
        <dbReference type="EMBL" id="KAF8709239.1"/>
    </source>
</evidence>
<dbReference type="Gene3D" id="3.90.640.10">
    <property type="entry name" value="Actin, Chain A, domain 4"/>
    <property type="match status" value="1"/>
</dbReference>
<evidence type="ECO:0000256" key="2">
    <source>
        <dbReference type="ARBA" id="ARBA00008429"/>
    </source>
</evidence>
<comment type="similarity">
    <text evidence="4">Belongs to the actin family.</text>
</comment>
<name>A0A8H7LVL0_9AGAM</name>
<feature type="domain" description="Threonyl/alanyl tRNA synthetase SAD" evidence="6">
    <location>
        <begin position="1256"/>
        <end position="1299"/>
    </location>
</feature>
<dbReference type="OrthoDB" id="5132116at2759"/>
<comment type="caution">
    <text evidence="8">The sequence shown here is derived from an EMBL/GenBank/DDBJ whole genome shotgun (WGS) entry which is preliminary data.</text>
</comment>
<dbReference type="SUPFAM" id="SSF53092">
    <property type="entry name" value="Creatinase/prolidase N-terminal domain"/>
    <property type="match status" value="1"/>
</dbReference>
<dbReference type="GO" id="GO:0043039">
    <property type="term" value="P:tRNA aminoacylation"/>
    <property type="evidence" value="ECO:0007669"/>
    <property type="project" value="InterPro"/>
</dbReference>
<dbReference type="InterPro" id="IPR036005">
    <property type="entry name" value="Creatinase/aminopeptidase-like"/>
</dbReference>
<feature type="domain" description="Aminopeptidase P N-terminal" evidence="7">
    <location>
        <begin position="1"/>
        <end position="123"/>
    </location>
</feature>
<dbReference type="EMBL" id="JACYCD010000048">
    <property type="protein sequence ID" value="KAF8709239.1"/>
    <property type="molecule type" value="Genomic_DNA"/>
</dbReference>
<protein>
    <submittedName>
        <fullName evidence="8">Cytoskeleton organization</fullName>
    </submittedName>
</protein>
<dbReference type="Gene3D" id="3.40.350.10">
    <property type="entry name" value="Creatinase/prolidase N-terminal domain"/>
    <property type="match status" value="1"/>
</dbReference>
<dbReference type="Pfam" id="PF05195">
    <property type="entry name" value="AMP_N"/>
    <property type="match status" value="1"/>
</dbReference>
<dbReference type="SUPFAM" id="SSF55920">
    <property type="entry name" value="Creatinase/aminopeptidase"/>
    <property type="match status" value="1"/>
</dbReference>
<dbReference type="CDD" id="cd10224">
    <property type="entry name" value="ASKHA_NBD_actin"/>
    <property type="match status" value="1"/>
</dbReference>
<reference evidence="8" key="1">
    <citation type="submission" date="2020-09" db="EMBL/GenBank/DDBJ databases">
        <title>Comparative genome analyses of four rice-infecting Rhizoctonia solani isolates reveal extensive enrichment of homogalacturonan modification genes.</title>
        <authorList>
            <person name="Lee D.-Y."/>
            <person name="Jeon J."/>
            <person name="Kim K.-T."/>
            <person name="Cheong K."/>
            <person name="Song H."/>
            <person name="Choi G."/>
            <person name="Ko J."/>
            <person name="Opiyo S.O."/>
            <person name="Zuo S."/>
            <person name="Madhav S."/>
            <person name="Lee Y.-H."/>
            <person name="Wang G.-L."/>
        </authorList>
    </citation>
    <scope>NUCLEOTIDE SEQUENCE</scope>
    <source>
        <strain evidence="8">AG1-IA WGL</strain>
    </source>
</reference>
<comment type="function">
    <text evidence="1">Actins are highly conserved proteins that are involved in various types of cell motility and are ubiquitously expressed in all eukaryotic cells.</text>
</comment>
<dbReference type="SUPFAM" id="SSF50447">
    <property type="entry name" value="Translation proteins"/>
    <property type="match status" value="1"/>
</dbReference>
<sequence length="1471" mass="162400">MDSLPTGSVVLCSAAELKYMSSNIFYKFRQSSNFWYLTGIEEQDAAILLQKTSSGKGHKTYLFVKDKDPYDELWHGPRTGVQQSVKIFAADEGFSIEVLCKILDLVLKDANHFFADVPSQVADSGVSKTSPKGLLSFLNLEQSSSTEVTMMSILERHKPRSLHKEVMKLRKFKSLAERIAMRKAADVSGTSHAKASPRTMRFAKSAETEAQLAAHFEYVCALQGAQRPAYVPVVAGGANALAIHYTNNDCRLREGEMVLMDAGCELNGYASDITRTFPVGPSGQFTPPQRELYASILEVQKKLILMCTEESKESMNSLHNQSVDLLKKALRRVGFDLGAGGKLIDRLYPHYLTHPIGIDLHEGNSERHQYLMEGQVITIEPGVYVPADPIFPKWFHNIGIRIEVGAFRHSFRVGRTEKDPAYFPPFAHSTCDTTRPASVDKQLSYVYLLFLDDKMEDEVAALVIDNGSGMCKAGFAGDDAPRAVFPSIVGRPRHQGVMVGMGQKDSYVGDEAQSKRGILTLKYPIEHGIVTNWDDMEKIWHHTFYNELRVAPEEHPVLLTEAPLNPKANREKMTQIMFETFNAPAFYVAIQAVLSLYASGRTTGIVLDSGDGVTHTVPIYEGFALPHAILRLDLAGRDLTDYLIKILMERGYPFTTTAEREIVRDIKEKLCYVALDFDNEMQTAAQSSALEKSYELPDGQVITIGNERFRAPEALFQPSFLGQESAGIHETTYNSIFKCDLDIRRDLYGNVVLSGGTTMYPGIADRMQKELTSLSPSSMKVKIVAPPERKYSVWIGGSILASLSTFQNLWCSKQEYDESGPGIVHRMLLNVSAALSRLLCLLSAELVPFVSTVNVYGTNDILMSIRTYSHVRPNILKNNAMPAARVNIWDLVNAPIKKGLLTETNTSSQRQSLATLKPGCPTFTSKRSVLEVLQPEVIYFPRTESERASFRTKDGKKVTPHQWAVYDYILDIPKGSVTTYKVCFNNLEPLRLWTHQPGMLSVCAMAWAKAALAQVDTAANGDHNPKLEPNTTVSCQQNSYLNELQTKVVSCVEVTSSKADTKRTKKNKEKESQAHPALNGEKTLWEIECEDSVLFPEGGGQPTDHGTITTIERPNDPIPISTIHRHGLRAVIFSPRPIAPGTTVVQRVDARRRMDHMQQHTGQHLLSAIMDTYPGLETLAWSMGASIVGDNLTDDGRIPNVNYVELGRKPSEAEISEIQERCNQLVMQNRPITISTPKDAIQDWLPSDYDKENGIVRVVTIEGVDENPCCGTHLSQTSHIGPILLHHTQPIRGTNTRLFFSCGSRAIALATSSLQATRSLSATLSAGPTPSELSARATQVTNSLRDAIRAKRKLEAEIAGYIAVRVVQDSLTWVHRADVGLDFLMEIAVAIPPKNLPAALVLAAGSGTEGGPVLIVGSNTDRVQLLASKALAQIKALKGGGKGAKWQGKVQVWEKGSLDALEKVANECLTN</sequence>
<dbReference type="GO" id="GO:0005524">
    <property type="term" value="F:ATP binding"/>
    <property type="evidence" value="ECO:0007669"/>
    <property type="project" value="InterPro"/>
</dbReference>
<dbReference type="PROSITE" id="PS00432">
    <property type="entry name" value="ACTINS_2"/>
    <property type="match status" value="1"/>
</dbReference>
<comment type="catalytic activity">
    <reaction evidence="3">
        <text>ATP + H2O = ADP + phosphate + H(+)</text>
        <dbReference type="Rhea" id="RHEA:13065"/>
        <dbReference type="ChEBI" id="CHEBI:15377"/>
        <dbReference type="ChEBI" id="CHEBI:15378"/>
        <dbReference type="ChEBI" id="CHEBI:30616"/>
        <dbReference type="ChEBI" id="CHEBI:43474"/>
        <dbReference type="ChEBI" id="CHEBI:456216"/>
    </reaction>
</comment>
<dbReference type="Gene3D" id="3.30.980.10">
    <property type="entry name" value="Threonyl-trna Synthetase, Chain A, domain 2"/>
    <property type="match status" value="1"/>
</dbReference>
<comment type="similarity">
    <text evidence="2">Belongs to the class-II aminoacyl-tRNA synthetase family. Alax-L subfamily.</text>
</comment>
<evidence type="ECO:0000313" key="9">
    <source>
        <dbReference type="Proteomes" id="UP000602905"/>
    </source>
</evidence>
<dbReference type="SUPFAM" id="SSF55186">
    <property type="entry name" value="ThrRS/AlaRS common domain"/>
    <property type="match status" value="1"/>
</dbReference>
<dbReference type="Gene3D" id="2.40.30.130">
    <property type="match status" value="1"/>
</dbReference>
<dbReference type="Gene3D" id="3.30.420.40">
    <property type="match status" value="2"/>
</dbReference>
<dbReference type="InterPro" id="IPR007865">
    <property type="entry name" value="Aminopep_P_N"/>
</dbReference>
<dbReference type="PROSITE" id="PS01132">
    <property type="entry name" value="ACTINS_ACT_LIKE"/>
    <property type="match status" value="1"/>
</dbReference>
<proteinExistence type="inferred from homology"/>
<evidence type="ECO:0000256" key="4">
    <source>
        <dbReference type="RuleBase" id="RU000487"/>
    </source>
</evidence>
<gene>
    <name evidence="8" type="ORF">RHS03_03334</name>
</gene>
<dbReference type="InterPro" id="IPR018163">
    <property type="entry name" value="Thr/Ala-tRNA-synth_IIc_edit"/>
</dbReference>
<dbReference type="InterPro" id="IPR029149">
    <property type="entry name" value="Creatin/AminoP/Spt16_N"/>
</dbReference>
<evidence type="ECO:0000256" key="5">
    <source>
        <dbReference type="SAM" id="MobiDB-lite"/>
    </source>
</evidence>
<dbReference type="InterPro" id="IPR004000">
    <property type="entry name" value="Actin"/>
</dbReference>
<dbReference type="InterPro" id="IPR020902">
    <property type="entry name" value="Actin/actin-like_CS"/>
</dbReference>
<evidence type="ECO:0000259" key="6">
    <source>
        <dbReference type="SMART" id="SM00863"/>
    </source>
</evidence>
<dbReference type="FunFam" id="3.90.640.10:FF:000047">
    <property type="entry name" value="Actin, alpha skeletal muscle"/>
    <property type="match status" value="1"/>
</dbReference>
<dbReference type="FunFam" id="3.30.420.40:FF:000404">
    <property type="entry name" value="Major actin"/>
    <property type="match status" value="1"/>
</dbReference>
<dbReference type="SMART" id="SM00268">
    <property type="entry name" value="ACTIN"/>
    <property type="match status" value="1"/>
</dbReference>
<evidence type="ECO:0000256" key="1">
    <source>
        <dbReference type="ARBA" id="ARBA00003520"/>
    </source>
</evidence>
<evidence type="ECO:0000256" key="3">
    <source>
        <dbReference type="ARBA" id="ARBA00049360"/>
    </source>
</evidence>
<dbReference type="SMART" id="SM00863">
    <property type="entry name" value="tRNA_SAD"/>
    <property type="match status" value="1"/>
</dbReference>
<dbReference type="GO" id="GO:0070006">
    <property type="term" value="F:metalloaminopeptidase activity"/>
    <property type="evidence" value="ECO:0007669"/>
    <property type="project" value="InterPro"/>
</dbReference>
<feature type="non-terminal residue" evidence="8">
    <location>
        <position position="1"/>
    </location>
</feature>
<dbReference type="InterPro" id="IPR043129">
    <property type="entry name" value="ATPase_NBD"/>
</dbReference>
<dbReference type="Pfam" id="PF07973">
    <property type="entry name" value="tRNA_SAD"/>
    <property type="match status" value="1"/>
</dbReference>
<dbReference type="InterPro" id="IPR004001">
    <property type="entry name" value="Actin_CS"/>
</dbReference>
<dbReference type="InterPro" id="IPR009000">
    <property type="entry name" value="Transl_B-barrel_sf"/>
</dbReference>
<evidence type="ECO:0000259" key="7">
    <source>
        <dbReference type="SMART" id="SM01011"/>
    </source>
</evidence>
<dbReference type="GO" id="GO:0030145">
    <property type="term" value="F:manganese ion binding"/>
    <property type="evidence" value="ECO:0007669"/>
    <property type="project" value="InterPro"/>
</dbReference>
<dbReference type="PANTHER" id="PTHR11937">
    <property type="entry name" value="ACTIN"/>
    <property type="match status" value="1"/>
</dbReference>
<dbReference type="InterPro" id="IPR012947">
    <property type="entry name" value="tRNA_SAD"/>
</dbReference>
<accession>A0A8H7LVL0</accession>
<dbReference type="InterPro" id="IPR000994">
    <property type="entry name" value="Pept_M24"/>
</dbReference>
<dbReference type="SUPFAM" id="SSF53067">
    <property type="entry name" value="Actin-like ATPase domain"/>
    <property type="match status" value="2"/>
</dbReference>
<dbReference type="PROSITE" id="PS00406">
    <property type="entry name" value="ACTINS_1"/>
    <property type="match status" value="1"/>
</dbReference>